<organism evidence="2 4">
    <name type="scientific">Dactylonectria macrodidyma</name>
    <dbReference type="NCBI Taxonomy" id="307937"/>
    <lineage>
        <taxon>Eukaryota</taxon>
        <taxon>Fungi</taxon>
        <taxon>Dikarya</taxon>
        <taxon>Ascomycota</taxon>
        <taxon>Pezizomycotina</taxon>
        <taxon>Sordariomycetes</taxon>
        <taxon>Hypocreomycetidae</taxon>
        <taxon>Hypocreales</taxon>
        <taxon>Nectriaceae</taxon>
        <taxon>Dactylonectria</taxon>
    </lineage>
</organism>
<evidence type="ECO:0000313" key="3">
    <source>
        <dbReference type="EMBL" id="KAH7137637.1"/>
    </source>
</evidence>
<protein>
    <submittedName>
        <fullName evidence="2">Uncharacterized protein</fullName>
    </submittedName>
</protein>
<dbReference type="EMBL" id="JAGMUV010000030">
    <property type="protein sequence ID" value="KAH7115601.1"/>
    <property type="molecule type" value="Genomic_DNA"/>
</dbReference>
<comment type="caution">
    <text evidence="2">The sequence shown here is derived from an EMBL/GenBank/DDBJ whole genome shotgun (WGS) entry which is preliminary data.</text>
</comment>
<evidence type="ECO:0000256" key="1">
    <source>
        <dbReference type="SAM" id="MobiDB-lite"/>
    </source>
</evidence>
<keyword evidence="4" id="KW-1185">Reference proteome</keyword>
<dbReference type="AlphaFoldDB" id="A0A9P9DB51"/>
<feature type="region of interest" description="Disordered" evidence="1">
    <location>
        <begin position="1"/>
        <end position="148"/>
    </location>
</feature>
<dbReference type="EMBL" id="JAGMUV010000012">
    <property type="protein sequence ID" value="KAH7137637.1"/>
    <property type="molecule type" value="Genomic_DNA"/>
</dbReference>
<accession>A0A9P9DB51</accession>
<name>A0A9P9DB51_9HYPO</name>
<feature type="compositionally biased region" description="Basic and acidic residues" evidence="1">
    <location>
        <begin position="117"/>
        <end position="136"/>
    </location>
</feature>
<gene>
    <name evidence="3" type="ORF">EDB81DRAFT_858217</name>
    <name evidence="2" type="ORF">EDB81DRAFT_862210</name>
</gene>
<dbReference type="Proteomes" id="UP000738349">
    <property type="component" value="Unassembled WGS sequence"/>
</dbReference>
<dbReference type="OrthoDB" id="5069028at2759"/>
<evidence type="ECO:0000313" key="4">
    <source>
        <dbReference type="Proteomes" id="UP000738349"/>
    </source>
</evidence>
<proteinExistence type="predicted"/>
<reference evidence="2" key="1">
    <citation type="journal article" date="2021" name="Nat. Commun.">
        <title>Genetic determinants of endophytism in the Arabidopsis root mycobiome.</title>
        <authorList>
            <person name="Mesny F."/>
            <person name="Miyauchi S."/>
            <person name="Thiergart T."/>
            <person name="Pickel B."/>
            <person name="Atanasova L."/>
            <person name="Karlsson M."/>
            <person name="Huettel B."/>
            <person name="Barry K.W."/>
            <person name="Haridas S."/>
            <person name="Chen C."/>
            <person name="Bauer D."/>
            <person name="Andreopoulos W."/>
            <person name="Pangilinan J."/>
            <person name="LaButti K."/>
            <person name="Riley R."/>
            <person name="Lipzen A."/>
            <person name="Clum A."/>
            <person name="Drula E."/>
            <person name="Henrissat B."/>
            <person name="Kohler A."/>
            <person name="Grigoriev I.V."/>
            <person name="Martin F.M."/>
            <person name="Hacquard S."/>
        </authorList>
    </citation>
    <scope>NUCLEOTIDE SEQUENCE</scope>
    <source>
        <strain evidence="2">MPI-CAGE-AT-0147</strain>
    </source>
</reference>
<evidence type="ECO:0000313" key="2">
    <source>
        <dbReference type="EMBL" id="KAH7115601.1"/>
    </source>
</evidence>
<sequence length="148" mass="16444">MSSPILGDSSSLHERPGGKKINLNHMPLKKHNTSLPANTPTDPNPVDPADGDSTGRHGTSPTRKPGGRRKAKKSNQPARTIRKSERIEKKQKKMPKRDGDTLRTASGRPVPPGTQRAFERFQEQLRLLKEQNKSRLEASQGEPSEKRV</sequence>